<organism evidence="2 3">
    <name type="scientific">Paenibacillus donghaensis</name>
    <dbReference type="NCBI Taxonomy" id="414771"/>
    <lineage>
        <taxon>Bacteria</taxon>
        <taxon>Bacillati</taxon>
        <taxon>Bacillota</taxon>
        <taxon>Bacilli</taxon>
        <taxon>Bacillales</taxon>
        <taxon>Paenibacillaceae</taxon>
        <taxon>Paenibacillus</taxon>
    </lineage>
</organism>
<dbReference type="OrthoDB" id="2660227at2"/>
<dbReference type="EMBL" id="CP021780">
    <property type="protein sequence ID" value="ASA22574.1"/>
    <property type="molecule type" value="Genomic_DNA"/>
</dbReference>
<dbReference type="Proteomes" id="UP000249890">
    <property type="component" value="Chromosome"/>
</dbReference>
<dbReference type="RefSeq" id="WP_087916572.1">
    <property type="nucleotide sequence ID" value="NZ_CP021780.1"/>
</dbReference>
<dbReference type="AlphaFoldDB" id="A0A2Z2KAF6"/>
<evidence type="ECO:0000256" key="1">
    <source>
        <dbReference type="SAM" id="Coils"/>
    </source>
</evidence>
<sequence>MIPEEFKKYKEYTLERKWDFSDVEHYELTVKLLAALEEAEQQLTKREWMLKESLDIGTRLEGRLTEAKQALDQPKRRLLDAYHNERAHNQHLREINARLKREVEEAQQQRNIAAINYKNYYNETLELAQRLAEAQQTIAHLQDEGCEFEKMHFDQYERAMRLEESLMWYANSLNWEQGEYEGGIFFSLMDRDIGKRARVALGNKEGSDMSQVENFDITDIDGCEFVYSRIVGKMLISWDRDFDGYETGKVRCIYADGSGRPVAEEEAQQKIDCGEWIVYRK</sequence>
<keyword evidence="3" id="KW-1185">Reference proteome</keyword>
<keyword evidence="1" id="KW-0175">Coiled coil</keyword>
<dbReference type="KEGG" id="pdh:B9T62_18365"/>
<gene>
    <name evidence="2" type="ORF">B9T62_18365</name>
</gene>
<feature type="coiled-coil region" evidence="1">
    <location>
        <begin position="89"/>
        <end position="144"/>
    </location>
</feature>
<name>A0A2Z2KAF6_9BACL</name>
<protein>
    <submittedName>
        <fullName evidence="2">Uncharacterized protein</fullName>
    </submittedName>
</protein>
<evidence type="ECO:0000313" key="3">
    <source>
        <dbReference type="Proteomes" id="UP000249890"/>
    </source>
</evidence>
<proteinExistence type="predicted"/>
<reference evidence="2 3" key="1">
    <citation type="submission" date="2017-06" db="EMBL/GenBank/DDBJ databases">
        <title>Complete genome sequence of Paenibacillus donghaensis KCTC 13049T isolated from East Sea sediment, South Korea.</title>
        <authorList>
            <person name="Jung B.K."/>
            <person name="Hong S.-J."/>
            <person name="Shin J.-H."/>
        </authorList>
    </citation>
    <scope>NUCLEOTIDE SEQUENCE [LARGE SCALE GENOMIC DNA]</scope>
    <source>
        <strain evidence="2 3">KCTC 13049</strain>
    </source>
</reference>
<accession>A0A2Z2KAF6</accession>
<evidence type="ECO:0000313" key="2">
    <source>
        <dbReference type="EMBL" id="ASA22574.1"/>
    </source>
</evidence>